<dbReference type="InterPro" id="IPR050109">
    <property type="entry name" value="HTH-type_TetR-like_transc_reg"/>
</dbReference>
<dbReference type="OrthoDB" id="7584337at2"/>
<dbReference type="PANTHER" id="PTHR30055">
    <property type="entry name" value="HTH-TYPE TRANSCRIPTIONAL REGULATOR RUTR"/>
    <property type="match status" value="1"/>
</dbReference>
<dbReference type="Proteomes" id="UP000192936">
    <property type="component" value="Unassembled WGS sequence"/>
</dbReference>
<dbReference type="RefSeq" id="WP_085091504.1">
    <property type="nucleotide sequence ID" value="NZ_FXAK01000009.1"/>
</dbReference>
<dbReference type="PRINTS" id="PR00455">
    <property type="entry name" value="HTHTETR"/>
</dbReference>
<dbReference type="GO" id="GO:0000976">
    <property type="term" value="F:transcription cis-regulatory region binding"/>
    <property type="evidence" value="ECO:0007669"/>
    <property type="project" value="TreeGrafter"/>
</dbReference>
<dbReference type="Pfam" id="PF00440">
    <property type="entry name" value="TetR_N"/>
    <property type="match status" value="1"/>
</dbReference>
<keyword evidence="2 4" id="KW-0238">DNA-binding</keyword>
<dbReference type="GO" id="GO:0003700">
    <property type="term" value="F:DNA-binding transcription factor activity"/>
    <property type="evidence" value="ECO:0007669"/>
    <property type="project" value="TreeGrafter"/>
</dbReference>
<dbReference type="Gene3D" id="1.10.357.10">
    <property type="entry name" value="Tetracycline Repressor, domain 2"/>
    <property type="match status" value="1"/>
</dbReference>
<feature type="DNA-binding region" description="H-T-H motif" evidence="4">
    <location>
        <begin position="43"/>
        <end position="62"/>
    </location>
</feature>
<evidence type="ECO:0000313" key="7">
    <source>
        <dbReference type="Proteomes" id="UP000192936"/>
    </source>
</evidence>
<evidence type="ECO:0000256" key="4">
    <source>
        <dbReference type="PROSITE-ProRule" id="PRU00335"/>
    </source>
</evidence>
<dbReference type="AlphaFoldDB" id="A0A1X7HM77"/>
<feature type="domain" description="HTH tetR-type" evidence="5">
    <location>
        <begin position="20"/>
        <end position="80"/>
    </location>
</feature>
<accession>A0A1X7HM77</accession>
<name>A0A1X7HM77_9PROT</name>
<keyword evidence="3" id="KW-0804">Transcription</keyword>
<evidence type="ECO:0000256" key="1">
    <source>
        <dbReference type="ARBA" id="ARBA00023015"/>
    </source>
</evidence>
<protein>
    <submittedName>
        <fullName evidence="6">Transcriptional regulator, TetR family</fullName>
    </submittedName>
</protein>
<dbReference type="InterPro" id="IPR036271">
    <property type="entry name" value="Tet_transcr_reg_TetR-rel_C_sf"/>
</dbReference>
<proteinExistence type="predicted"/>
<dbReference type="PANTHER" id="PTHR30055:SF234">
    <property type="entry name" value="HTH-TYPE TRANSCRIPTIONAL REGULATOR BETI"/>
    <property type="match status" value="1"/>
</dbReference>
<dbReference type="SUPFAM" id="SSF48498">
    <property type="entry name" value="Tetracyclin repressor-like, C-terminal domain"/>
    <property type="match status" value="1"/>
</dbReference>
<dbReference type="InterPro" id="IPR009057">
    <property type="entry name" value="Homeodomain-like_sf"/>
</dbReference>
<evidence type="ECO:0000256" key="3">
    <source>
        <dbReference type="ARBA" id="ARBA00023163"/>
    </source>
</evidence>
<evidence type="ECO:0000256" key="2">
    <source>
        <dbReference type="ARBA" id="ARBA00023125"/>
    </source>
</evidence>
<dbReference type="STRING" id="286727.SAMN02982917_6687"/>
<organism evidence="6 7">
    <name type="scientific">Azospirillum oryzae</name>
    <dbReference type="NCBI Taxonomy" id="286727"/>
    <lineage>
        <taxon>Bacteria</taxon>
        <taxon>Pseudomonadati</taxon>
        <taxon>Pseudomonadota</taxon>
        <taxon>Alphaproteobacteria</taxon>
        <taxon>Rhodospirillales</taxon>
        <taxon>Azospirillaceae</taxon>
        <taxon>Azospirillum</taxon>
    </lineage>
</organism>
<reference evidence="6 7" key="1">
    <citation type="submission" date="2017-04" db="EMBL/GenBank/DDBJ databases">
        <authorList>
            <person name="Afonso C.L."/>
            <person name="Miller P.J."/>
            <person name="Scott M.A."/>
            <person name="Spackman E."/>
            <person name="Goraichik I."/>
            <person name="Dimitrov K.M."/>
            <person name="Suarez D.L."/>
            <person name="Swayne D.E."/>
        </authorList>
    </citation>
    <scope>NUCLEOTIDE SEQUENCE [LARGE SCALE GENOMIC DNA]</scope>
    <source>
        <strain evidence="6 7">A2P</strain>
    </source>
</reference>
<keyword evidence="1" id="KW-0805">Transcription regulation</keyword>
<sequence>MKVDTGGRKAGGRPTREQAAAINARILDGARAVFCRKGVANSGLEEIAAELGVSKHTLYRRYPNKAALLEAVVGRDVGRFREALLSAAAGEGGAGALGALRRAAFRYVEIGSSRDYAAFYLSVSAEAAVSPVLRERLASWSLDALEPLVGFVAAAQETGELRPGDPASVCGILIDLLEGVNNRIRLGDDGLGDDGTAGGPSLLRLFEERWAVFTTAFGNS</sequence>
<evidence type="ECO:0000259" key="5">
    <source>
        <dbReference type="PROSITE" id="PS50977"/>
    </source>
</evidence>
<gene>
    <name evidence="6" type="ORF">SAMN02982917_6687</name>
</gene>
<dbReference type="PROSITE" id="PS50977">
    <property type="entry name" value="HTH_TETR_2"/>
    <property type="match status" value="1"/>
</dbReference>
<dbReference type="EMBL" id="FXAK01000009">
    <property type="protein sequence ID" value="SMF89319.1"/>
    <property type="molecule type" value="Genomic_DNA"/>
</dbReference>
<evidence type="ECO:0000313" key="6">
    <source>
        <dbReference type="EMBL" id="SMF89319.1"/>
    </source>
</evidence>
<dbReference type="InterPro" id="IPR001647">
    <property type="entry name" value="HTH_TetR"/>
</dbReference>
<dbReference type="SUPFAM" id="SSF46689">
    <property type="entry name" value="Homeodomain-like"/>
    <property type="match status" value="1"/>
</dbReference>